<dbReference type="EMBL" id="JAPHNI010000325">
    <property type="protein sequence ID" value="KAJ8112420.1"/>
    <property type="molecule type" value="Genomic_DNA"/>
</dbReference>
<reference evidence="1" key="1">
    <citation type="submission" date="2022-11" db="EMBL/GenBank/DDBJ databases">
        <title>Genome Sequence of Boeremia exigua.</title>
        <authorList>
            <person name="Buettner E."/>
        </authorList>
    </citation>
    <scope>NUCLEOTIDE SEQUENCE</scope>
    <source>
        <strain evidence="1">CU02</strain>
    </source>
</reference>
<gene>
    <name evidence="1" type="ORF">OPT61_g5206</name>
</gene>
<sequence length="183" mass="20110">MPAIAHLAPRFLEDASTGGISGTAIAVLVVVGIIPVFALIWVCIWLLFFYGKGRNCCCMRRKRAASEPQALESPMSSDATLNEKRDYTLPQRPAAAWRNDSGSSTEGPRDSMGTLKKHHPRESIQSQWSSSSTVPVMQEPKQMAWSETTAGSKHLQPSPRIAQAANQPATKPTEDMNTYRPEQ</sequence>
<evidence type="ECO:0000313" key="2">
    <source>
        <dbReference type="Proteomes" id="UP001153331"/>
    </source>
</evidence>
<name>A0ACC2IBA8_9PLEO</name>
<keyword evidence="2" id="KW-1185">Reference proteome</keyword>
<proteinExistence type="predicted"/>
<evidence type="ECO:0000313" key="1">
    <source>
        <dbReference type="EMBL" id="KAJ8112420.1"/>
    </source>
</evidence>
<comment type="caution">
    <text evidence="1">The sequence shown here is derived from an EMBL/GenBank/DDBJ whole genome shotgun (WGS) entry which is preliminary data.</text>
</comment>
<accession>A0ACC2IBA8</accession>
<dbReference type="Proteomes" id="UP001153331">
    <property type="component" value="Unassembled WGS sequence"/>
</dbReference>
<protein>
    <submittedName>
        <fullName evidence="1">Uncharacterized protein</fullName>
    </submittedName>
</protein>
<organism evidence="1 2">
    <name type="scientific">Boeremia exigua</name>
    <dbReference type="NCBI Taxonomy" id="749465"/>
    <lineage>
        <taxon>Eukaryota</taxon>
        <taxon>Fungi</taxon>
        <taxon>Dikarya</taxon>
        <taxon>Ascomycota</taxon>
        <taxon>Pezizomycotina</taxon>
        <taxon>Dothideomycetes</taxon>
        <taxon>Pleosporomycetidae</taxon>
        <taxon>Pleosporales</taxon>
        <taxon>Pleosporineae</taxon>
        <taxon>Didymellaceae</taxon>
        <taxon>Boeremia</taxon>
    </lineage>
</organism>